<reference evidence="2 3" key="1">
    <citation type="submission" date="2020-05" db="EMBL/GenBank/DDBJ databases">
        <title>Strain PA2F3 complete genome.</title>
        <authorList>
            <person name="Kim Y.-S."/>
            <person name="Kim S.-J."/>
            <person name="Jung H.-k."/>
            <person name="Kim S.-E."/>
            <person name="Kim K.-H."/>
        </authorList>
    </citation>
    <scope>NUCLEOTIDE SEQUENCE [LARGE SCALE GENOMIC DNA]</scope>
    <source>
        <strain evidence="2 3">PA2F3</strain>
    </source>
</reference>
<dbReference type="Proteomes" id="UP000502498">
    <property type="component" value="Chromosome"/>
</dbReference>
<proteinExistence type="predicted"/>
<dbReference type="PANTHER" id="PTHR47829:SF1">
    <property type="entry name" value="HAD FAMILY PHOSPHATASE"/>
    <property type="match status" value="1"/>
</dbReference>
<gene>
    <name evidence="2" type="ORF">HQM25_16015</name>
</gene>
<dbReference type="InterPro" id="IPR041726">
    <property type="entry name" value="ACAD10_11_N"/>
</dbReference>
<evidence type="ECO:0000313" key="3">
    <source>
        <dbReference type="Proteomes" id="UP000502498"/>
    </source>
</evidence>
<dbReference type="SUPFAM" id="SSF56112">
    <property type="entry name" value="Protein kinase-like (PK-like)"/>
    <property type="match status" value="1"/>
</dbReference>
<dbReference type="RefSeq" id="WP_172991134.1">
    <property type="nucleotide sequence ID" value="NZ_CP054038.1"/>
</dbReference>
<sequence length="344" mass="36505">MTATQLAGIDPARLGEWAAQVAPGARIERIDLITGGKSNLTYRLRGRAGDEAPLDWVLRRPPLGTLTPSAHDMGREYRVVHALQGSPVPVAPSIALGDDTDVLGVVFAVYGFVAGRSIQSADEARAMPVAERAEASLALATGLAALHQVDAAAVGLGAFGRPDGFTARQVTRWAGQWERVRTRELPVVAKLADELAARVPPAQRASILHGDLRLDNAILAPQSPRILAFVDWEMAALGDPLTDLATLLVYADRVIEPVLGVPHLDRAGGFPSQRELAAAYARASGLSLDDLDFYLALAYLKLAVIAEGIHHRFLAGDTVGEGFATAGAAVEPLLRRAVDHVRGL</sequence>
<dbReference type="PANTHER" id="PTHR47829">
    <property type="entry name" value="HYDROLASE, PUTATIVE (AFU_ORTHOLOGUE AFUA_1G12880)-RELATED"/>
    <property type="match status" value="1"/>
</dbReference>
<protein>
    <submittedName>
        <fullName evidence="2">Phosphotransferase family protein</fullName>
    </submittedName>
</protein>
<organism evidence="2 3">
    <name type="scientific">Microbacterium hominis</name>
    <dbReference type="NCBI Taxonomy" id="162426"/>
    <lineage>
        <taxon>Bacteria</taxon>
        <taxon>Bacillati</taxon>
        <taxon>Actinomycetota</taxon>
        <taxon>Actinomycetes</taxon>
        <taxon>Micrococcales</taxon>
        <taxon>Microbacteriaceae</taxon>
        <taxon>Microbacterium</taxon>
    </lineage>
</organism>
<evidence type="ECO:0000259" key="1">
    <source>
        <dbReference type="Pfam" id="PF01636"/>
    </source>
</evidence>
<keyword evidence="2" id="KW-0808">Transferase</keyword>
<dbReference type="Gene3D" id="3.90.1200.10">
    <property type="match status" value="1"/>
</dbReference>
<dbReference type="InterPro" id="IPR002575">
    <property type="entry name" value="Aminoglycoside_PTrfase"/>
</dbReference>
<dbReference type="EMBL" id="CP054038">
    <property type="protein sequence ID" value="QKJ20709.1"/>
    <property type="molecule type" value="Genomic_DNA"/>
</dbReference>
<dbReference type="Gene3D" id="3.30.200.20">
    <property type="entry name" value="Phosphorylase Kinase, domain 1"/>
    <property type="match status" value="1"/>
</dbReference>
<evidence type="ECO:0000313" key="2">
    <source>
        <dbReference type="EMBL" id="QKJ20709.1"/>
    </source>
</evidence>
<dbReference type="AlphaFoldDB" id="A0A7D4UHB0"/>
<dbReference type="InterPro" id="IPR011009">
    <property type="entry name" value="Kinase-like_dom_sf"/>
</dbReference>
<name>A0A7D4UHB0_9MICO</name>
<feature type="domain" description="Aminoglycoside phosphotransferase" evidence="1">
    <location>
        <begin position="32"/>
        <end position="276"/>
    </location>
</feature>
<dbReference type="GO" id="GO:0016740">
    <property type="term" value="F:transferase activity"/>
    <property type="evidence" value="ECO:0007669"/>
    <property type="project" value="UniProtKB-KW"/>
</dbReference>
<dbReference type="InterPro" id="IPR052898">
    <property type="entry name" value="ACAD10-like"/>
</dbReference>
<accession>A0A7D4UHB0</accession>
<dbReference type="CDD" id="cd05154">
    <property type="entry name" value="ACAD10_11_N-like"/>
    <property type="match status" value="1"/>
</dbReference>
<dbReference type="Pfam" id="PF01636">
    <property type="entry name" value="APH"/>
    <property type="match status" value="1"/>
</dbReference>